<organism evidence="3 4">
    <name type="scientific">Amphibalanus amphitrite</name>
    <name type="common">Striped barnacle</name>
    <name type="synonym">Balanus amphitrite</name>
    <dbReference type="NCBI Taxonomy" id="1232801"/>
    <lineage>
        <taxon>Eukaryota</taxon>
        <taxon>Metazoa</taxon>
        <taxon>Ecdysozoa</taxon>
        <taxon>Arthropoda</taxon>
        <taxon>Crustacea</taxon>
        <taxon>Multicrustacea</taxon>
        <taxon>Cirripedia</taxon>
        <taxon>Thoracica</taxon>
        <taxon>Thoracicalcarea</taxon>
        <taxon>Balanomorpha</taxon>
        <taxon>Balanoidea</taxon>
        <taxon>Balanidae</taxon>
        <taxon>Amphibalaninae</taxon>
        <taxon>Amphibalanus</taxon>
    </lineage>
</organism>
<dbReference type="EMBL" id="VIIS01000417">
    <property type="protein sequence ID" value="KAF0309290.1"/>
    <property type="molecule type" value="Genomic_DNA"/>
</dbReference>
<evidence type="ECO:0000256" key="1">
    <source>
        <dbReference type="SAM" id="MobiDB-lite"/>
    </source>
</evidence>
<accession>A0A6A4WZU7</accession>
<dbReference type="Proteomes" id="UP000440578">
    <property type="component" value="Unassembled WGS sequence"/>
</dbReference>
<dbReference type="GO" id="GO:0012505">
    <property type="term" value="C:endomembrane system"/>
    <property type="evidence" value="ECO:0007669"/>
    <property type="project" value="TreeGrafter"/>
</dbReference>
<dbReference type="PANTHER" id="PTHR43372:SF3">
    <property type="entry name" value="AT07710P-RELATED"/>
    <property type="match status" value="1"/>
</dbReference>
<dbReference type="InterPro" id="IPR036928">
    <property type="entry name" value="AS_sf"/>
</dbReference>
<dbReference type="SUPFAM" id="SSF75304">
    <property type="entry name" value="Amidase signature (AS) enzymes"/>
    <property type="match status" value="1"/>
</dbReference>
<dbReference type="Gene3D" id="3.90.1300.10">
    <property type="entry name" value="Amidase signature (AS) domain"/>
    <property type="match status" value="1"/>
</dbReference>
<dbReference type="InterPro" id="IPR052739">
    <property type="entry name" value="FAAH2"/>
</dbReference>
<sequence>MRSAKLLRAAAFAALLLRELVFYLLYVGRQLADLALNAPLEQLQRPAPPGLPPPAAPLPLSAGRLAHRIRTGQLTSQLTVAACIARLRQVEPQLHGLAEERFQQALLEARAADAELARLRAELPPSRRDGRERDWALVTHLYTHRPLLGVPFTVQETVAARGLRVRRGAAAPADSEAVAALRAAGAILLATTRAAAPAEWWAAEGDVRLPHDVRRVVGDGGAALVAAEATPLALGVGATLLVPAAHCGLFSHTASSRTVAASAVPPPPADQTADELILQKMRSTDNLSTTDANHNTDGIFKPPPQKAPAASEPVPHQPQVGVVARHAEDLRATLRLLARGPVQRGRLRELVPVARLRVFTAELPALLVTSVATREARAALHSAADTLRGRGAAVTAAELPETAHLFEIVRSRLSGEGDCSTLPPPARLLALLSGGGRRGARQARLLRRRLVALLGADGVLLLPAHPGPAPLAAQRLLRPLDAVPALLAAALQLPGCGVPWGRTADGLPLAVQLVAGPGADHLCLTAAEALRRTAVRPAWAAADHTAEKASRSGVIETDL</sequence>
<name>A0A6A4WZU7_AMPAM</name>
<comment type="caution">
    <text evidence="3">The sequence shown here is derived from an EMBL/GenBank/DDBJ whole genome shotgun (WGS) entry which is preliminary data.</text>
</comment>
<protein>
    <submittedName>
        <fullName evidence="3">Fatty-acid amide hydrolase 2</fullName>
    </submittedName>
</protein>
<gene>
    <name evidence="3" type="primary">FAAH2_0</name>
    <name evidence="3" type="ORF">FJT64_019575</name>
</gene>
<dbReference type="GO" id="GO:0016787">
    <property type="term" value="F:hydrolase activity"/>
    <property type="evidence" value="ECO:0007669"/>
    <property type="project" value="UniProtKB-KW"/>
</dbReference>
<proteinExistence type="predicted"/>
<evidence type="ECO:0000313" key="4">
    <source>
        <dbReference type="Proteomes" id="UP000440578"/>
    </source>
</evidence>
<keyword evidence="3" id="KW-0378">Hydrolase</keyword>
<dbReference type="PANTHER" id="PTHR43372">
    <property type="entry name" value="FATTY-ACID AMIDE HYDROLASE"/>
    <property type="match status" value="1"/>
</dbReference>
<reference evidence="3 4" key="1">
    <citation type="submission" date="2019-07" db="EMBL/GenBank/DDBJ databases">
        <title>Draft genome assembly of a fouling barnacle, Amphibalanus amphitrite (Darwin, 1854): The first reference genome for Thecostraca.</title>
        <authorList>
            <person name="Kim W."/>
        </authorList>
    </citation>
    <scope>NUCLEOTIDE SEQUENCE [LARGE SCALE GENOMIC DNA]</scope>
    <source>
        <strain evidence="3">SNU_AA5</strain>
        <tissue evidence="3">Soma without cirri and trophi</tissue>
    </source>
</reference>
<feature type="compositionally biased region" description="Polar residues" evidence="1">
    <location>
        <begin position="287"/>
        <end position="296"/>
    </location>
</feature>
<feature type="region of interest" description="Disordered" evidence="1">
    <location>
        <begin position="287"/>
        <end position="315"/>
    </location>
</feature>
<evidence type="ECO:0000259" key="2">
    <source>
        <dbReference type="Pfam" id="PF01425"/>
    </source>
</evidence>
<evidence type="ECO:0000313" key="3">
    <source>
        <dbReference type="EMBL" id="KAF0309290.1"/>
    </source>
</evidence>
<feature type="domain" description="Amidase" evidence="2">
    <location>
        <begin position="144"/>
        <end position="250"/>
    </location>
</feature>
<dbReference type="AlphaFoldDB" id="A0A6A4WZU7"/>
<dbReference type="InterPro" id="IPR023631">
    <property type="entry name" value="Amidase_dom"/>
</dbReference>
<keyword evidence="4" id="KW-1185">Reference proteome</keyword>
<dbReference type="Pfam" id="PF01425">
    <property type="entry name" value="Amidase"/>
    <property type="match status" value="1"/>
</dbReference>
<dbReference type="OrthoDB" id="6428749at2759"/>